<evidence type="ECO:0000256" key="2">
    <source>
        <dbReference type="ARBA" id="ARBA00022540"/>
    </source>
</evidence>
<dbReference type="SUPFAM" id="SSF54364">
    <property type="entry name" value="Translation initiation factor IF3, N-terminal domain"/>
    <property type="match status" value="1"/>
</dbReference>
<feature type="compositionally biased region" description="Polar residues" evidence="4">
    <location>
        <begin position="420"/>
        <end position="438"/>
    </location>
</feature>
<keyword evidence="6" id="KW-1185">Reference proteome</keyword>
<evidence type="ECO:0000313" key="6">
    <source>
        <dbReference type="Proteomes" id="UP001652623"/>
    </source>
</evidence>
<comment type="similarity">
    <text evidence="1">Belongs to the IF-3 family.</text>
</comment>
<protein>
    <submittedName>
        <fullName evidence="7">Translation initiation factor IF3-1, mitochondrial</fullName>
    </submittedName>
</protein>
<accession>A0A6P4AFA2</accession>
<feature type="region of interest" description="Disordered" evidence="4">
    <location>
        <begin position="369"/>
        <end position="563"/>
    </location>
</feature>
<dbReference type="GO" id="GO:0043022">
    <property type="term" value="F:ribosome binding"/>
    <property type="evidence" value="ECO:0007669"/>
    <property type="project" value="TreeGrafter"/>
</dbReference>
<feature type="compositionally biased region" description="Polar residues" evidence="4">
    <location>
        <begin position="483"/>
        <end position="492"/>
    </location>
</feature>
<feature type="region of interest" description="Disordered" evidence="4">
    <location>
        <begin position="252"/>
        <end position="278"/>
    </location>
</feature>
<evidence type="ECO:0000256" key="3">
    <source>
        <dbReference type="ARBA" id="ARBA00022917"/>
    </source>
</evidence>
<dbReference type="Gene3D" id="3.30.110.10">
    <property type="entry name" value="Translation initiation factor 3 (IF-3), C-terminal domain"/>
    <property type="match status" value="1"/>
</dbReference>
<dbReference type="GO" id="GO:0003743">
    <property type="term" value="F:translation initiation factor activity"/>
    <property type="evidence" value="ECO:0007669"/>
    <property type="project" value="UniProtKB-KW"/>
</dbReference>
<evidence type="ECO:0000256" key="1">
    <source>
        <dbReference type="ARBA" id="ARBA00005439"/>
    </source>
</evidence>
<name>A0A6P4AFA2_ZIZJJ</name>
<dbReference type="AlphaFoldDB" id="A0A6P4AFA2"/>
<dbReference type="GeneID" id="107427377"/>
<evidence type="ECO:0000256" key="4">
    <source>
        <dbReference type="SAM" id="MobiDB-lite"/>
    </source>
</evidence>
<evidence type="ECO:0000259" key="5">
    <source>
        <dbReference type="Pfam" id="PF05198"/>
    </source>
</evidence>
<evidence type="ECO:0000313" key="7">
    <source>
        <dbReference type="RefSeq" id="XP_015893241.3"/>
    </source>
</evidence>
<proteinExistence type="inferred from homology"/>
<feature type="compositionally biased region" description="Polar residues" evidence="4">
    <location>
        <begin position="550"/>
        <end position="563"/>
    </location>
</feature>
<dbReference type="SUPFAM" id="SSF55200">
    <property type="entry name" value="Translation initiation factor IF3, C-terminal domain"/>
    <property type="match status" value="1"/>
</dbReference>
<dbReference type="InterPro" id="IPR019814">
    <property type="entry name" value="Translation_initiation_fac_3_N"/>
</dbReference>
<feature type="compositionally biased region" description="Polar residues" evidence="4">
    <location>
        <begin position="519"/>
        <end position="532"/>
    </location>
</feature>
<dbReference type="NCBIfam" id="TIGR00168">
    <property type="entry name" value="infC"/>
    <property type="match status" value="1"/>
</dbReference>
<feature type="compositionally biased region" description="Polar residues" evidence="4">
    <location>
        <begin position="377"/>
        <end position="402"/>
    </location>
</feature>
<keyword evidence="3" id="KW-0648">Protein biosynthesis</keyword>
<dbReference type="Proteomes" id="UP001652623">
    <property type="component" value="Chromosome 9"/>
</dbReference>
<dbReference type="RefSeq" id="XP_015893241.3">
    <property type="nucleotide sequence ID" value="XM_016037755.4"/>
</dbReference>
<dbReference type="InterPro" id="IPR036788">
    <property type="entry name" value="T_IF-3_C_sf"/>
</dbReference>
<dbReference type="KEGG" id="zju:107427377"/>
<dbReference type="PANTHER" id="PTHR10938:SF4">
    <property type="entry name" value="TRANSLATION INITIATION FACTOR IF3-1, MITOCHONDRIAL"/>
    <property type="match status" value="1"/>
</dbReference>
<gene>
    <name evidence="7" type="primary">LOC107427377</name>
</gene>
<feature type="compositionally biased region" description="Basic and acidic residues" evidence="4">
    <location>
        <begin position="403"/>
        <end position="415"/>
    </location>
</feature>
<dbReference type="PANTHER" id="PTHR10938">
    <property type="entry name" value="TRANSLATION INITIATION FACTOR IF-3"/>
    <property type="match status" value="1"/>
</dbReference>
<reference evidence="7" key="1">
    <citation type="submission" date="2025-08" db="UniProtKB">
        <authorList>
            <consortium name="RefSeq"/>
        </authorList>
    </citation>
    <scope>IDENTIFICATION</scope>
    <source>
        <tissue evidence="7">Seedling</tissue>
    </source>
</reference>
<organism evidence="6 7">
    <name type="scientific">Ziziphus jujuba</name>
    <name type="common">Chinese jujube</name>
    <name type="synonym">Ziziphus sativa</name>
    <dbReference type="NCBI Taxonomy" id="326968"/>
    <lineage>
        <taxon>Eukaryota</taxon>
        <taxon>Viridiplantae</taxon>
        <taxon>Streptophyta</taxon>
        <taxon>Embryophyta</taxon>
        <taxon>Tracheophyta</taxon>
        <taxon>Spermatophyta</taxon>
        <taxon>Magnoliopsida</taxon>
        <taxon>eudicotyledons</taxon>
        <taxon>Gunneridae</taxon>
        <taxon>Pentapetalae</taxon>
        <taxon>rosids</taxon>
        <taxon>fabids</taxon>
        <taxon>Rosales</taxon>
        <taxon>Rhamnaceae</taxon>
        <taxon>Paliureae</taxon>
        <taxon>Ziziphus</taxon>
    </lineage>
</organism>
<dbReference type="FunCoup" id="A0A6P4AFA2">
    <property type="interactions" value="691"/>
</dbReference>
<dbReference type="Gene3D" id="3.10.20.80">
    <property type="entry name" value="Translation initiation factor 3 (IF-3), N-terminal domain"/>
    <property type="match status" value="1"/>
</dbReference>
<dbReference type="InParanoid" id="A0A6P4AFA2"/>
<dbReference type="GO" id="GO:0032790">
    <property type="term" value="P:ribosome disassembly"/>
    <property type="evidence" value="ECO:0007669"/>
    <property type="project" value="TreeGrafter"/>
</dbReference>
<dbReference type="InterPro" id="IPR001288">
    <property type="entry name" value="Translation_initiation_fac_3"/>
</dbReference>
<feature type="domain" description="Translation initiation factor 3 N-terminal" evidence="5">
    <location>
        <begin position="81"/>
        <end position="147"/>
    </location>
</feature>
<dbReference type="InterPro" id="IPR036787">
    <property type="entry name" value="T_IF-3_N_sf"/>
</dbReference>
<keyword evidence="2 7" id="KW-0396">Initiation factor</keyword>
<sequence length="563" mass="62066">MALWCRVGQSKFKHLYRHFKSVPYGSLLNSTVSNTKPCVSPENPYLSFLNKPTDFFNKVRFFAAPVQVKQKEEKDQSGPRINEQIKAEFVRLVMENEHAIVSSCEALDRARKLKLDLVEVQGKTNPPVCKIMDFHKEKYQKKLREKDRAKVKSEGTLRTGTTKEIRFSGKIEQKDLQMKADMVKRLMEQGYRVKCTARGTADALEGTLTRLSALIEDIAVVESGPHLGKDGAYVIVRHVKFGLSKKGGGKKYQAAGDTSPKVEKVTSNSKPVVDSGGPIEDLEVEDIHSGEADQAISSKAMQNENLRGKRTPWSVSESSDDFGKVFNFSEDAKRVASNPTIEPMADSLHGASIRSDSDGSVWHPKQVFDSTKAHPIASQSDPNMTENRYKKNNTVNRFSTSKVMDDKGMGTRDPVRFQPRFSNYGRQPPTDMNFSPPTRESGKAEVKAPLFKNSKLPLDDTAKQESSGPGAPSTPRPGYGIFSAQSANSPGKQSVAGEVNRNREENPYSARNPAMKGFTANQNPPGSKSGGSQPEIDKGGQGGWGIFGRESSNLARNSLSKEN</sequence>
<dbReference type="Pfam" id="PF05198">
    <property type="entry name" value="IF3_N"/>
    <property type="match status" value="1"/>
</dbReference>